<keyword evidence="5" id="KW-1185">Reference proteome</keyword>
<keyword evidence="2" id="KW-0521">NADP</keyword>
<dbReference type="OrthoDB" id="191139at2759"/>
<dbReference type="PANTHER" id="PTHR24320">
    <property type="entry name" value="RETINOL DEHYDROGENASE"/>
    <property type="match status" value="1"/>
</dbReference>
<dbReference type="InterPro" id="IPR036291">
    <property type="entry name" value="NAD(P)-bd_dom_sf"/>
</dbReference>
<reference evidence="4 5" key="1">
    <citation type="journal article" date="2016" name="Mol. Biol. Evol.">
        <title>Comparative Genomics of Early-Diverging Mushroom-Forming Fungi Provides Insights into the Origins of Lignocellulose Decay Capabilities.</title>
        <authorList>
            <person name="Nagy L.G."/>
            <person name="Riley R."/>
            <person name="Tritt A."/>
            <person name="Adam C."/>
            <person name="Daum C."/>
            <person name="Floudas D."/>
            <person name="Sun H."/>
            <person name="Yadav J.S."/>
            <person name="Pangilinan J."/>
            <person name="Larsson K.H."/>
            <person name="Matsuura K."/>
            <person name="Barry K."/>
            <person name="Labutti K."/>
            <person name="Kuo R."/>
            <person name="Ohm R.A."/>
            <person name="Bhattacharya S.S."/>
            <person name="Shirouzu T."/>
            <person name="Yoshinaga Y."/>
            <person name="Martin F.M."/>
            <person name="Grigoriev I.V."/>
            <person name="Hibbett D.S."/>
        </authorList>
    </citation>
    <scope>NUCLEOTIDE SEQUENCE [LARGE SCALE GENOMIC DNA]</scope>
    <source>
        <strain evidence="4 5">HHB12029</strain>
    </source>
</reference>
<dbReference type="InParanoid" id="A0A165IIR9"/>
<keyword evidence="3" id="KW-0560">Oxidoreductase</keyword>
<evidence type="ECO:0000256" key="2">
    <source>
        <dbReference type="ARBA" id="ARBA00022857"/>
    </source>
</evidence>
<dbReference type="STRING" id="1314781.A0A165IIR9"/>
<dbReference type="AlphaFoldDB" id="A0A165IIR9"/>
<dbReference type="SUPFAM" id="SSF51735">
    <property type="entry name" value="NAD(P)-binding Rossmann-fold domains"/>
    <property type="match status" value="1"/>
</dbReference>
<dbReference type="Proteomes" id="UP000077266">
    <property type="component" value="Unassembled WGS sequence"/>
</dbReference>
<dbReference type="PRINTS" id="PR00081">
    <property type="entry name" value="GDHRDH"/>
</dbReference>
<accession>A0A165IIR9</accession>
<dbReference type="PANTHER" id="PTHR24320:SF282">
    <property type="entry name" value="WW DOMAIN-CONTAINING OXIDOREDUCTASE"/>
    <property type="match status" value="1"/>
</dbReference>
<evidence type="ECO:0000313" key="5">
    <source>
        <dbReference type="Proteomes" id="UP000077266"/>
    </source>
</evidence>
<comment type="similarity">
    <text evidence="1">Belongs to the short-chain dehydrogenases/reductases (SDR) family.</text>
</comment>
<name>A0A165IIR9_EXIGL</name>
<evidence type="ECO:0000256" key="1">
    <source>
        <dbReference type="ARBA" id="ARBA00006484"/>
    </source>
</evidence>
<evidence type="ECO:0000313" key="4">
    <source>
        <dbReference type="EMBL" id="KZV93457.1"/>
    </source>
</evidence>
<gene>
    <name evidence="4" type="ORF">EXIGLDRAFT_787836</name>
</gene>
<dbReference type="Pfam" id="PF00106">
    <property type="entry name" value="adh_short"/>
    <property type="match status" value="1"/>
</dbReference>
<dbReference type="InterPro" id="IPR002347">
    <property type="entry name" value="SDR_fam"/>
</dbReference>
<evidence type="ECO:0000256" key="3">
    <source>
        <dbReference type="ARBA" id="ARBA00023002"/>
    </source>
</evidence>
<protein>
    <submittedName>
        <fullName evidence="4">NAD(P)-binding protein</fullName>
    </submittedName>
</protein>
<dbReference type="GO" id="GO:0016491">
    <property type="term" value="F:oxidoreductase activity"/>
    <property type="evidence" value="ECO:0007669"/>
    <property type="project" value="UniProtKB-KW"/>
</dbReference>
<dbReference type="Gene3D" id="3.40.50.720">
    <property type="entry name" value="NAD(P)-binding Rossmann-like Domain"/>
    <property type="match status" value="2"/>
</dbReference>
<organism evidence="4 5">
    <name type="scientific">Exidia glandulosa HHB12029</name>
    <dbReference type="NCBI Taxonomy" id="1314781"/>
    <lineage>
        <taxon>Eukaryota</taxon>
        <taxon>Fungi</taxon>
        <taxon>Dikarya</taxon>
        <taxon>Basidiomycota</taxon>
        <taxon>Agaricomycotina</taxon>
        <taxon>Agaricomycetes</taxon>
        <taxon>Auriculariales</taxon>
        <taxon>Exidiaceae</taxon>
        <taxon>Exidia</taxon>
    </lineage>
</organism>
<sequence>MSKFNPQTDIPSLTGKVAIVTGGNRGIGYHITLELARHGATVYLAARSESAAKDAIRQMDEELEAAAPGRVKFLHLDLSTIKGAKSSAEHFLTLEGQLDILGDHLAPFAFTQVVLPLLEKTSKSADVRVVALSSYMYKKAPKGGKLLTIEEINDALGPPASINTLSSMQLRYSRSKLANLLFTRHLQEHFKSIGSTALAISVSPGDVATESVLDFVRPLPLIGGLAAWALKAYMFTPAQGAYTALFAATSPTVRENVDTYGGSYLIPFGKVETFVGDGANDELVTQFWDASARIVDGVLSS</sequence>
<proteinExistence type="inferred from homology"/>
<dbReference type="EMBL" id="KV425989">
    <property type="protein sequence ID" value="KZV93457.1"/>
    <property type="molecule type" value="Genomic_DNA"/>
</dbReference>